<dbReference type="AlphaFoldDB" id="A0AAX6MW45"/>
<name>A0AAX6MW45_9PEZI</name>
<evidence type="ECO:0000313" key="3">
    <source>
        <dbReference type="EMBL" id="KAK6956421.1"/>
    </source>
</evidence>
<keyword evidence="1" id="KW-0175">Coiled coil</keyword>
<protein>
    <submittedName>
        <fullName evidence="3">Uncharacterized protein</fullName>
    </submittedName>
</protein>
<feature type="coiled-coil region" evidence="1">
    <location>
        <begin position="51"/>
        <end position="78"/>
    </location>
</feature>
<reference evidence="3 4" key="1">
    <citation type="journal article" date="2024" name="Front Chem Biol">
        <title>Unveiling the potential of Daldinia eschscholtzii MFLUCC 19-0629 through bioactivity and bioinformatics studies for enhanced sustainable agriculture production.</title>
        <authorList>
            <person name="Brooks S."/>
            <person name="Weaver J.A."/>
            <person name="Klomchit A."/>
            <person name="Alharthi S.A."/>
            <person name="Onlamun T."/>
            <person name="Nurani R."/>
            <person name="Vong T.K."/>
            <person name="Alberti F."/>
            <person name="Greco C."/>
        </authorList>
    </citation>
    <scope>NUCLEOTIDE SEQUENCE [LARGE SCALE GENOMIC DNA]</scope>
    <source>
        <strain evidence="3">MFLUCC 19-0629</strain>
    </source>
</reference>
<feature type="region of interest" description="Disordered" evidence="2">
    <location>
        <begin position="23"/>
        <end position="48"/>
    </location>
</feature>
<dbReference type="EMBL" id="JBANMG010000002">
    <property type="protein sequence ID" value="KAK6956421.1"/>
    <property type="molecule type" value="Genomic_DNA"/>
</dbReference>
<keyword evidence="4" id="KW-1185">Reference proteome</keyword>
<evidence type="ECO:0000256" key="1">
    <source>
        <dbReference type="SAM" id="Coils"/>
    </source>
</evidence>
<dbReference type="Proteomes" id="UP001369815">
    <property type="component" value="Unassembled WGS sequence"/>
</dbReference>
<evidence type="ECO:0000313" key="4">
    <source>
        <dbReference type="Proteomes" id="UP001369815"/>
    </source>
</evidence>
<comment type="caution">
    <text evidence="3">The sequence shown here is derived from an EMBL/GenBank/DDBJ whole genome shotgun (WGS) entry which is preliminary data.</text>
</comment>
<sequence>MASSHLVYKARIKLTDIGHTKMNLASANAPGGDGGRTPKKSSPSPLNEEKMKKLLKKQKALGQEIERLQLDLAQLSITGAGTGAGPINQGDRSRHMTSSTQDCWYKNQKGVLALGILITPNNIRLTGRFEDIHIGIGISMPSTRRGVFQKNPEENESAVTPRTQRNHMSTPEIIPHPIPSLLLIYRIKYMRSDIISPNNKGKNSKPKPSLTARPPIPVRKKNQPQYRREGGTSFLKPTPSLRPSKPSQIISPSETIQLQGRKKPGPTLRNK</sequence>
<organism evidence="3 4">
    <name type="scientific">Daldinia eschscholtzii</name>
    <dbReference type="NCBI Taxonomy" id="292717"/>
    <lineage>
        <taxon>Eukaryota</taxon>
        <taxon>Fungi</taxon>
        <taxon>Dikarya</taxon>
        <taxon>Ascomycota</taxon>
        <taxon>Pezizomycotina</taxon>
        <taxon>Sordariomycetes</taxon>
        <taxon>Xylariomycetidae</taxon>
        <taxon>Xylariales</taxon>
        <taxon>Hypoxylaceae</taxon>
        <taxon>Daldinia</taxon>
    </lineage>
</organism>
<feature type="region of interest" description="Disordered" evidence="2">
    <location>
        <begin position="150"/>
        <end position="173"/>
    </location>
</feature>
<accession>A0AAX6MW45</accession>
<feature type="region of interest" description="Disordered" evidence="2">
    <location>
        <begin position="195"/>
        <end position="271"/>
    </location>
</feature>
<proteinExistence type="predicted"/>
<feature type="compositionally biased region" description="Basic residues" evidence="2">
    <location>
        <begin position="260"/>
        <end position="271"/>
    </location>
</feature>
<evidence type="ECO:0000256" key="2">
    <source>
        <dbReference type="SAM" id="MobiDB-lite"/>
    </source>
</evidence>
<gene>
    <name evidence="3" type="ORF">Daesc_001698</name>
</gene>
<feature type="compositionally biased region" description="Polar residues" evidence="2">
    <location>
        <begin position="157"/>
        <end position="169"/>
    </location>
</feature>
<feature type="compositionally biased region" description="Low complexity" evidence="2">
    <location>
        <begin position="196"/>
        <end position="209"/>
    </location>
</feature>
<feature type="compositionally biased region" description="Polar residues" evidence="2">
    <location>
        <begin position="245"/>
        <end position="258"/>
    </location>
</feature>